<comment type="similarity">
    <text evidence="2">Belongs to the tRNA methyltransferase O family.</text>
</comment>
<dbReference type="CDD" id="cd09281">
    <property type="entry name" value="UPF0066"/>
    <property type="match status" value="1"/>
</dbReference>
<name>A0A1W6ZZC0_9HYPH</name>
<dbReference type="NCBIfam" id="TIGR00104">
    <property type="entry name" value="tRNA_TsaA"/>
    <property type="match status" value="1"/>
</dbReference>
<evidence type="ECO:0000256" key="2">
    <source>
        <dbReference type="ARBA" id="ARBA00033753"/>
    </source>
</evidence>
<dbReference type="AlphaFoldDB" id="A0A1W6ZZC0"/>
<dbReference type="OrthoDB" id="9804309at2"/>
<dbReference type="KEGG" id="psin:CAK95_01855"/>
<dbReference type="EMBL" id="CP021112">
    <property type="protein sequence ID" value="ARQ02704.1"/>
    <property type="molecule type" value="Genomic_DNA"/>
</dbReference>
<gene>
    <name evidence="4" type="ORF">CAK95_01855</name>
</gene>
<dbReference type="Gene3D" id="2.40.30.70">
    <property type="entry name" value="YaeB-like"/>
    <property type="match status" value="1"/>
</dbReference>
<dbReference type="Pfam" id="PF01980">
    <property type="entry name" value="TrmO_N"/>
    <property type="match status" value="1"/>
</dbReference>
<reference evidence="4 5" key="1">
    <citation type="submission" date="2017-05" db="EMBL/GenBank/DDBJ databases">
        <title>Full genome sequence of Pseudorhodoplanes sinuspersici.</title>
        <authorList>
            <person name="Dastgheib S.M.M."/>
            <person name="Shavandi M."/>
            <person name="Tirandaz H."/>
        </authorList>
    </citation>
    <scope>NUCLEOTIDE SEQUENCE [LARGE SCALE GENOMIC DNA]</scope>
    <source>
        <strain evidence="4 5">RIPI110</strain>
    </source>
</reference>
<keyword evidence="5" id="KW-1185">Reference proteome</keyword>
<dbReference type="InterPro" id="IPR036414">
    <property type="entry name" value="YaeB_N_sf"/>
</dbReference>
<accession>A0A1W6ZZC0</accession>
<dbReference type="PROSITE" id="PS51668">
    <property type="entry name" value="TSAA_2"/>
    <property type="match status" value="1"/>
</dbReference>
<sequence length="171" mass="19269">MSDTTTPPKDPFGIRDGEIATDLPSTFDAGLYFIGRIHTPWTRREDCPKNAGESDAVCTIELDPRYARALDKVETCSHLIVLYWMDRARRDLVVQTPRHYGEGRGTFALRSPVRPNPIALSVVKLLKVERTTLSIQNIDCLDNTPVLDIKPYFASVDSKPDATVGWHRDKD</sequence>
<protein>
    <submittedName>
        <fullName evidence="4">tRNA (N6-threonylcarbamoyladenosine(37)-N6)-methyltransferase TrmO</fullName>
    </submittedName>
</protein>
<dbReference type="InterPro" id="IPR036413">
    <property type="entry name" value="YaeB-like_sf"/>
</dbReference>
<dbReference type="PANTHER" id="PTHR12818:SF0">
    <property type="entry name" value="TRNA (ADENINE(37)-N6)-METHYLTRANSFERASE"/>
    <property type="match status" value="1"/>
</dbReference>
<evidence type="ECO:0000256" key="1">
    <source>
        <dbReference type="ARBA" id="ARBA00022691"/>
    </source>
</evidence>
<dbReference type="SUPFAM" id="SSF118196">
    <property type="entry name" value="YaeB-like"/>
    <property type="match status" value="1"/>
</dbReference>
<dbReference type="GO" id="GO:0008168">
    <property type="term" value="F:methyltransferase activity"/>
    <property type="evidence" value="ECO:0007669"/>
    <property type="project" value="UniProtKB-KW"/>
</dbReference>
<evidence type="ECO:0000259" key="3">
    <source>
        <dbReference type="PROSITE" id="PS51668"/>
    </source>
</evidence>
<feature type="domain" description="TsaA-like" evidence="3">
    <location>
        <begin position="31"/>
        <end position="161"/>
    </location>
</feature>
<dbReference type="InterPro" id="IPR023370">
    <property type="entry name" value="TrmO-like_N"/>
</dbReference>
<dbReference type="InterPro" id="IPR040372">
    <property type="entry name" value="YaeB-like"/>
</dbReference>
<dbReference type="PANTHER" id="PTHR12818">
    <property type="entry name" value="TRNA (ADENINE(37)-N6)-METHYLTRANSFERASE"/>
    <property type="match status" value="1"/>
</dbReference>
<dbReference type="RefSeq" id="WP_086091136.1">
    <property type="nucleotide sequence ID" value="NZ_CP021112.1"/>
</dbReference>
<keyword evidence="4" id="KW-0489">Methyltransferase</keyword>
<keyword evidence="1" id="KW-0949">S-adenosyl-L-methionine</keyword>
<organism evidence="4 5">
    <name type="scientific">Pseudorhodoplanes sinuspersici</name>
    <dbReference type="NCBI Taxonomy" id="1235591"/>
    <lineage>
        <taxon>Bacteria</taxon>
        <taxon>Pseudomonadati</taxon>
        <taxon>Pseudomonadota</taxon>
        <taxon>Alphaproteobacteria</taxon>
        <taxon>Hyphomicrobiales</taxon>
        <taxon>Pseudorhodoplanes</taxon>
    </lineage>
</organism>
<evidence type="ECO:0000313" key="4">
    <source>
        <dbReference type="EMBL" id="ARQ02704.1"/>
    </source>
</evidence>
<evidence type="ECO:0000313" key="5">
    <source>
        <dbReference type="Proteomes" id="UP000194137"/>
    </source>
</evidence>
<keyword evidence="4" id="KW-0808">Transferase</keyword>
<dbReference type="GO" id="GO:0032259">
    <property type="term" value="P:methylation"/>
    <property type="evidence" value="ECO:0007669"/>
    <property type="project" value="UniProtKB-KW"/>
</dbReference>
<dbReference type="Proteomes" id="UP000194137">
    <property type="component" value="Chromosome"/>
</dbReference>
<proteinExistence type="inferred from homology"/>